<reference evidence="7" key="1">
    <citation type="submission" date="2019-10" db="EMBL/GenBank/DDBJ databases">
        <authorList>
            <person name="Soares A.E.R."/>
            <person name="Aleixo A."/>
            <person name="Schneider P."/>
            <person name="Miyaki C.Y."/>
            <person name="Schneider M.P."/>
            <person name="Mello C."/>
            <person name="Vasconcelos A.T.R."/>
        </authorList>
    </citation>
    <scope>NUCLEOTIDE SEQUENCE</scope>
    <source>
        <tissue evidence="7">Muscle</tissue>
    </source>
</reference>
<dbReference type="CDD" id="cd11592">
    <property type="entry name" value="Agmatinase_PAH"/>
    <property type="match status" value="1"/>
</dbReference>
<dbReference type="PROSITE" id="PS50011">
    <property type="entry name" value="PROTEIN_KINASE_DOM"/>
    <property type="match status" value="1"/>
</dbReference>
<organism evidence="7 8">
    <name type="scientific">Willisornis vidua</name>
    <name type="common">Xingu scale-backed antbird</name>
    <dbReference type="NCBI Taxonomy" id="1566151"/>
    <lineage>
        <taxon>Eukaryota</taxon>
        <taxon>Metazoa</taxon>
        <taxon>Chordata</taxon>
        <taxon>Craniata</taxon>
        <taxon>Vertebrata</taxon>
        <taxon>Euteleostomi</taxon>
        <taxon>Archelosauria</taxon>
        <taxon>Archosauria</taxon>
        <taxon>Dinosauria</taxon>
        <taxon>Saurischia</taxon>
        <taxon>Theropoda</taxon>
        <taxon>Coelurosauria</taxon>
        <taxon>Aves</taxon>
        <taxon>Neognathae</taxon>
        <taxon>Neoaves</taxon>
        <taxon>Telluraves</taxon>
        <taxon>Australaves</taxon>
        <taxon>Passeriformes</taxon>
        <taxon>Thamnophilidae</taxon>
        <taxon>Willisornis</taxon>
    </lineage>
</organism>
<dbReference type="InterPro" id="IPR011009">
    <property type="entry name" value="Kinase-like_dom_sf"/>
</dbReference>
<feature type="domain" description="Protein kinase" evidence="6">
    <location>
        <begin position="51"/>
        <end position="350"/>
    </location>
</feature>
<name>A0ABQ9DH66_9PASS</name>
<dbReference type="Pfam" id="PF00069">
    <property type="entry name" value="Pkinase"/>
    <property type="match status" value="1"/>
</dbReference>
<accession>A0ABQ9DH66</accession>
<dbReference type="InterPro" id="IPR020855">
    <property type="entry name" value="Ureohydrolase_Mn_BS"/>
</dbReference>
<dbReference type="InterPro" id="IPR008271">
    <property type="entry name" value="Ser/Thr_kinase_AS"/>
</dbReference>
<evidence type="ECO:0000256" key="2">
    <source>
        <dbReference type="ARBA" id="ARBA00022723"/>
    </source>
</evidence>
<proteinExistence type="inferred from homology"/>
<dbReference type="InterPro" id="IPR005925">
    <property type="entry name" value="Agmatinase-rel"/>
</dbReference>
<dbReference type="Pfam" id="PF00491">
    <property type="entry name" value="Arginase"/>
    <property type="match status" value="1"/>
</dbReference>
<dbReference type="Gene3D" id="1.10.510.10">
    <property type="entry name" value="Transferase(Phosphotransferase) domain 1"/>
    <property type="match status" value="1"/>
</dbReference>
<dbReference type="EMBL" id="WHWB01033644">
    <property type="protein sequence ID" value="KAJ7418461.1"/>
    <property type="molecule type" value="Genomic_DNA"/>
</dbReference>
<dbReference type="PROSITE" id="PS01053">
    <property type="entry name" value="ARGINASE_1"/>
    <property type="match status" value="1"/>
</dbReference>
<evidence type="ECO:0000256" key="5">
    <source>
        <dbReference type="SAM" id="MobiDB-lite"/>
    </source>
</evidence>
<dbReference type="Gene3D" id="3.40.800.10">
    <property type="entry name" value="Ureohydrolase domain"/>
    <property type="match status" value="1"/>
</dbReference>
<dbReference type="PROSITE" id="PS00108">
    <property type="entry name" value="PROTEIN_KINASE_ST"/>
    <property type="match status" value="1"/>
</dbReference>
<dbReference type="InterPro" id="IPR000719">
    <property type="entry name" value="Prot_kinase_dom"/>
</dbReference>
<evidence type="ECO:0000313" key="8">
    <source>
        <dbReference type="Proteomes" id="UP001145742"/>
    </source>
</evidence>
<dbReference type="Proteomes" id="UP001145742">
    <property type="component" value="Unassembled WGS sequence"/>
</dbReference>
<gene>
    <name evidence="7" type="ORF">WISP_59049</name>
</gene>
<dbReference type="PROSITE" id="PS51409">
    <property type="entry name" value="ARGINASE_2"/>
    <property type="match status" value="1"/>
</dbReference>
<keyword evidence="3 4" id="KW-0378">Hydrolase</keyword>
<keyword evidence="2" id="KW-0479">Metal-binding</keyword>
<evidence type="ECO:0000256" key="4">
    <source>
        <dbReference type="RuleBase" id="RU003684"/>
    </source>
</evidence>
<dbReference type="SMART" id="SM00220">
    <property type="entry name" value="S_TKc"/>
    <property type="match status" value="1"/>
</dbReference>
<comment type="similarity">
    <text evidence="1">Belongs to the arginase family. Agmatinase subfamily.</text>
</comment>
<keyword evidence="8" id="KW-1185">Reference proteome</keyword>
<dbReference type="SUPFAM" id="SSF56112">
    <property type="entry name" value="Protein kinase-like (PK-like)"/>
    <property type="match status" value="1"/>
</dbReference>
<dbReference type="NCBIfam" id="TIGR01230">
    <property type="entry name" value="agmatinase"/>
    <property type="match status" value="1"/>
</dbReference>
<dbReference type="InterPro" id="IPR006035">
    <property type="entry name" value="Ureohydrolase"/>
</dbReference>
<dbReference type="SUPFAM" id="SSF52768">
    <property type="entry name" value="Arginase/deacetylase"/>
    <property type="match status" value="1"/>
</dbReference>
<dbReference type="PANTHER" id="PTHR11358:SF26">
    <property type="entry name" value="GUANIDINO ACID HYDROLASE, MITOCHONDRIAL"/>
    <property type="match status" value="1"/>
</dbReference>
<dbReference type="InterPro" id="IPR023696">
    <property type="entry name" value="Ureohydrolase_dom_sf"/>
</dbReference>
<evidence type="ECO:0000256" key="1">
    <source>
        <dbReference type="ARBA" id="ARBA00009227"/>
    </source>
</evidence>
<feature type="region of interest" description="Disordered" evidence="5">
    <location>
        <begin position="80"/>
        <end position="105"/>
    </location>
</feature>
<evidence type="ECO:0000313" key="7">
    <source>
        <dbReference type="EMBL" id="KAJ7418461.1"/>
    </source>
</evidence>
<dbReference type="PRINTS" id="PR00116">
    <property type="entry name" value="ARGINASE"/>
</dbReference>
<evidence type="ECO:0000259" key="6">
    <source>
        <dbReference type="PROSITE" id="PS50011"/>
    </source>
</evidence>
<dbReference type="PANTHER" id="PTHR11358">
    <property type="entry name" value="ARGINASE/AGMATINASE"/>
    <property type="match status" value="1"/>
</dbReference>
<sequence length="897" mass="96564">MALGLVEPRLEEQRRAEAACRHIQTVFVGKNKPQKDPLSSFRWQGFKLEEYLIGQPIGKGCSAAVYEAAIPFSPNPRECAGSSRLPAVPQDPGSASQAAEEEPVVKHQPKGTFPLAIKMMWNISAGSSSEAILDAMGRELVPATGVALSGEYGAVSGHSYPCTLRQYLRENTPDVRLSTLMILQLLEGVDHLVRHGIAHRDLKSDNILVEFDSAGCPWLVITDFGCCLADESVGLRLPFTSSYVDRGGNGCLMAPEVITASPGPGTVINYSKADAWAVGAIAYEILGLANPFYGHGNSSLESRSYQEDQLPSLPDHVPLEVKQVIKMLLQRDPNKRLSARVAANVLHLSLWGDSVVGSRTLKPDQMTTWLLCQSAATLLTNRLVDKSRVETKMKMCFLANLEFEDLWAAIFLLLAWRSCSGLWVETLKPKPRAAVFAPSVCQDCAIGKGVTGLDLCSSPGSGVSDCTLNPGGRLGGGCWLCAQPCLSSGDRTGSTAPLILFPVEQRMGVWSTMRHLLWAGRFHLLPQQARPCTRKLAVTPAVATSDCSPWPLAPLATSGSSRRVSMGSLQPLIPGGRAPCRWGSQFNVPPSALLVARPVGVCSMMRLPVQASAQGLDAAFVGVPLDTGTSNRPGARFGPRQIRAESAMVRRYNGSTRAAPFDSLRVADIGDVNVNLYNLPDSCRLIRESYQEIVACSCVPLTLGGDHTITYPILQALAAKHGPVGLVHVDAHTDTGDTALGERIYHGTPFRRCVEEGLLDCGRVVQIGLRGPSYDPDPYKYSREQGFRVVPAEKCWMKSLEPLMGEVRAQMGDKPVYISFDIDALDPAYAPGTGTPEIAGLTPAQALEIIRGCKGLNIVGCDLVEVAPMYDVSGNTALLGANLLFEMLCVLPGVKTL</sequence>
<protein>
    <recommendedName>
        <fullName evidence="6">Protein kinase domain-containing protein</fullName>
    </recommendedName>
</protein>
<evidence type="ECO:0000256" key="3">
    <source>
        <dbReference type="ARBA" id="ARBA00022801"/>
    </source>
</evidence>
<comment type="caution">
    <text evidence="7">The sequence shown here is derived from an EMBL/GenBank/DDBJ whole genome shotgun (WGS) entry which is preliminary data.</text>
</comment>